<proteinExistence type="predicted"/>
<comment type="caution">
    <text evidence="1">The sequence shown here is derived from an EMBL/GenBank/DDBJ whole genome shotgun (WGS) entry which is preliminary data.</text>
</comment>
<dbReference type="AlphaFoldDB" id="K1V4B0"/>
<dbReference type="EMBL" id="AJWY01002130">
    <property type="protein sequence ID" value="EKC78716.1"/>
    <property type="molecule type" value="Genomic_DNA"/>
</dbReference>
<organism evidence="1">
    <name type="scientific">human gut metagenome</name>
    <dbReference type="NCBI Taxonomy" id="408170"/>
    <lineage>
        <taxon>unclassified sequences</taxon>
        <taxon>metagenomes</taxon>
        <taxon>organismal metagenomes</taxon>
    </lineage>
</organism>
<name>K1V4B0_9ZZZZ</name>
<reference evidence="1" key="1">
    <citation type="journal article" date="2013" name="Environ. Microbiol.">
        <title>Microbiota from the distal guts of lean and obese adolescents exhibit partial functional redundancy besides clear differences in community structure.</title>
        <authorList>
            <person name="Ferrer M."/>
            <person name="Ruiz A."/>
            <person name="Lanza F."/>
            <person name="Haange S.B."/>
            <person name="Oberbach A."/>
            <person name="Till H."/>
            <person name="Bargiela R."/>
            <person name="Campoy C."/>
            <person name="Segura M.T."/>
            <person name="Richter M."/>
            <person name="von Bergen M."/>
            <person name="Seifert J."/>
            <person name="Suarez A."/>
        </authorList>
    </citation>
    <scope>NUCLEOTIDE SEQUENCE</scope>
</reference>
<gene>
    <name evidence="1" type="ORF">LEA_03195</name>
</gene>
<accession>K1V4B0</accession>
<sequence length="68" mass="7619">MNLQNRTFAIIENGSWAVKSGDLMQKFVNNELKNMTVLNERLSLASSMGTDKRTELEALADAILESMK</sequence>
<protein>
    <submittedName>
        <fullName evidence="1">Flavoprotein</fullName>
    </submittedName>
</protein>
<evidence type="ECO:0000313" key="1">
    <source>
        <dbReference type="EMBL" id="EKC78716.1"/>
    </source>
</evidence>